<comment type="caution">
    <text evidence="1">The sequence shown here is derived from an EMBL/GenBank/DDBJ whole genome shotgun (WGS) entry which is preliminary data.</text>
</comment>
<gene>
    <name evidence="1" type="ORF">LV85_00402</name>
</gene>
<keyword evidence="2" id="KW-1185">Reference proteome</keyword>
<organism evidence="1 2">
    <name type="scientific">Algoriphagus chordae</name>
    <dbReference type="NCBI Taxonomy" id="237019"/>
    <lineage>
        <taxon>Bacteria</taxon>
        <taxon>Pseudomonadati</taxon>
        <taxon>Bacteroidota</taxon>
        <taxon>Cytophagia</taxon>
        <taxon>Cytophagales</taxon>
        <taxon>Cyclobacteriaceae</taxon>
        <taxon>Algoriphagus</taxon>
    </lineage>
</organism>
<protein>
    <submittedName>
        <fullName evidence="1">Uncharacterized protein</fullName>
    </submittedName>
</protein>
<dbReference type="EMBL" id="QKZT01000002">
    <property type="protein sequence ID" value="PZX56479.1"/>
    <property type="molecule type" value="Genomic_DNA"/>
</dbReference>
<name>A0A2W7RPP8_9BACT</name>
<dbReference type="AlphaFoldDB" id="A0A2W7RPP8"/>
<accession>A0A2W7RPP8</accession>
<sequence>MQVEKLEKTVPEVVQKLSKLKAGETLAAELTWCWGSFKNDNNPVGLIEKSEQALTLFKEAREQNSRSVSKKLVESLEKALN</sequence>
<dbReference type="RefSeq" id="WP_111316523.1">
    <property type="nucleotide sequence ID" value="NZ_QKZT01000002.1"/>
</dbReference>
<evidence type="ECO:0000313" key="1">
    <source>
        <dbReference type="EMBL" id="PZX56479.1"/>
    </source>
</evidence>
<evidence type="ECO:0000313" key="2">
    <source>
        <dbReference type="Proteomes" id="UP000248882"/>
    </source>
</evidence>
<dbReference type="Proteomes" id="UP000248882">
    <property type="component" value="Unassembled WGS sequence"/>
</dbReference>
<dbReference type="OrthoDB" id="839653at2"/>
<reference evidence="1 2" key="1">
    <citation type="submission" date="2018-06" db="EMBL/GenBank/DDBJ databases">
        <title>Genomic Encyclopedia of Archaeal and Bacterial Type Strains, Phase II (KMG-II): from individual species to whole genera.</title>
        <authorList>
            <person name="Goeker M."/>
        </authorList>
    </citation>
    <scope>NUCLEOTIDE SEQUENCE [LARGE SCALE GENOMIC DNA]</scope>
    <source>
        <strain evidence="1 2">DSM 19830</strain>
    </source>
</reference>
<proteinExistence type="predicted"/>